<dbReference type="NCBIfam" id="TIGR01451">
    <property type="entry name" value="B_ant_repeat"/>
    <property type="match status" value="2"/>
</dbReference>
<dbReference type="InterPro" id="IPR051172">
    <property type="entry name" value="Chlamydia_OmcB"/>
</dbReference>
<keyword evidence="3" id="KW-1185">Reference proteome</keyword>
<dbReference type="PANTHER" id="PTHR34819">
    <property type="entry name" value="LARGE CYSTEINE-RICH PERIPLASMIC PROTEIN OMCB"/>
    <property type="match status" value="1"/>
</dbReference>
<dbReference type="RefSeq" id="WP_343756270.1">
    <property type="nucleotide sequence ID" value="NZ_BAAADB010000004.1"/>
</dbReference>
<evidence type="ECO:0000313" key="2">
    <source>
        <dbReference type="EMBL" id="GAA0502625.1"/>
    </source>
</evidence>
<gene>
    <name evidence="2" type="ORF">GCM10008937_07870</name>
</gene>
<dbReference type="InterPro" id="IPR013783">
    <property type="entry name" value="Ig-like_fold"/>
</dbReference>
<feature type="domain" description="DUF11" evidence="1">
    <location>
        <begin position="593"/>
        <end position="696"/>
    </location>
</feature>
<proteinExistence type="predicted"/>
<dbReference type="InterPro" id="IPR001434">
    <property type="entry name" value="OmcB-like_DUF11"/>
</dbReference>
<dbReference type="Pfam" id="PF01345">
    <property type="entry name" value="DUF11"/>
    <property type="match status" value="2"/>
</dbReference>
<evidence type="ECO:0000259" key="1">
    <source>
        <dbReference type="Pfam" id="PF01345"/>
    </source>
</evidence>
<dbReference type="Proteomes" id="UP001500191">
    <property type="component" value="Unassembled WGS sequence"/>
</dbReference>
<evidence type="ECO:0000313" key="3">
    <source>
        <dbReference type="Proteomes" id="UP001500191"/>
    </source>
</evidence>
<dbReference type="SUPFAM" id="SSF117074">
    <property type="entry name" value="Hypothetical protein PA1324"/>
    <property type="match status" value="1"/>
</dbReference>
<reference evidence="3" key="1">
    <citation type="journal article" date="2019" name="Int. J. Syst. Evol. Microbiol.">
        <title>The Global Catalogue of Microorganisms (GCM) 10K type strain sequencing project: providing services to taxonomists for standard genome sequencing and annotation.</title>
        <authorList>
            <consortium name="The Broad Institute Genomics Platform"/>
            <consortium name="The Broad Institute Genome Sequencing Center for Infectious Disease"/>
            <person name="Wu L."/>
            <person name="Ma J."/>
        </authorList>
    </citation>
    <scope>NUCLEOTIDE SEQUENCE [LARGE SCALE GENOMIC DNA]</scope>
    <source>
        <strain evidence="3">JCM 14368</strain>
    </source>
</reference>
<accession>A0ABP3LNL4</accession>
<organism evidence="2 3">
    <name type="scientific">Deinococcus depolymerans</name>
    <dbReference type="NCBI Taxonomy" id="392408"/>
    <lineage>
        <taxon>Bacteria</taxon>
        <taxon>Thermotogati</taxon>
        <taxon>Deinococcota</taxon>
        <taxon>Deinococci</taxon>
        <taxon>Deinococcales</taxon>
        <taxon>Deinococcaceae</taxon>
        <taxon>Deinococcus</taxon>
    </lineage>
</organism>
<dbReference type="InterPro" id="IPR047589">
    <property type="entry name" value="DUF11_rpt"/>
</dbReference>
<name>A0ABP3LNL4_9DEIO</name>
<dbReference type="EMBL" id="BAAADB010000004">
    <property type="protein sequence ID" value="GAA0502625.1"/>
    <property type="molecule type" value="Genomic_DNA"/>
</dbReference>
<sequence>MSPEPVFPPLRFPALLVALLTVLGLTLLGQPVRAAGAPAGTVISNQASATVAGELYLSAPVETRIRARCALNVTPDGSAANPAYRVGIAPGGESVLPYRLVNSGNVNARFTLSWQVAAGSAFTPSGARVVRDVNGNGLLDLGEPVVSDLNVPVDGAADLLLVVQAPAGASGSAFMGLAGRCADGSASDTDNVAAVRVSGGAELQIEKLFTPAVLNPGESTLVTLRVRNLGSQPSGEAEVRDPLDIPELAGLSYVPGSALSPLGTLSVTAAGATGTPTVAWQLPPLRPGQVTDLRFRLQADPDARSGERVNTAYLSLRGAAGVPPLKTEASLQIQPRLGVLLGPAGNAAAQPGGEGSADDRQTRGFGVQGQATCFTHALRNSGNVTDRFTLGSQFTLGSGLVVWRDPQGAALAQPVELTAGEELDVQACLTVTAAGGGAVRARLSASSERGAVPNHTEDLVTLVDARAPQLVKTVSPAGTVPAGELLRYTLQAANPYAHALTNVVLRDPLPPGLSFVAASDGGTFDAFTRTVVWRFPILAPGDRLDVSVQARVNADVTDDTRLENTFSLGSDELPSPVVSAPAPSNVYSSALLLSKAAAPATVTVGDRVTFTVTLRNASRAAALQGGTLLDTPPVGLTYLTGTATVDGQPGPDPQVQPDGTLRWTVGALPEGGTRTLTYAMRVTPLAAPTLVNVALARMQAPNGAVTQSSEARARVQVQPGVFAAQAELNGQVFVDRNRDGTFTPDLDLPVAGARVLLAGGRAALTDAAGRYHFAGVPRGQHALRLDPQSVRHAPLSVPQDGGLPGSRSVMVLNLTSVDFPLAPAGGDAFSVRDTTVTRGDVQLRKQVTWLGDTRYAVQVTVSAPRALPGLEVADPLPAGAVLTSGQAGFTVDFAGGSMTTSYTFTFSGTPEQAGTDPFLRWRLP</sequence>
<feature type="domain" description="DUF11" evidence="1">
    <location>
        <begin position="470"/>
        <end position="571"/>
    </location>
</feature>
<dbReference type="PANTHER" id="PTHR34819:SF3">
    <property type="entry name" value="CELL SURFACE PROTEIN"/>
    <property type="match status" value="1"/>
</dbReference>
<dbReference type="Gene3D" id="2.60.40.10">
    <property type="entry name" value="Immunoglobulins"/>
    <property type="match status" value="2"/>
</dbReference>
<protein>
    <submittedName>
        <fullName evidence="2">DUF11 domain-containing protein</fullName>
    </submittedName>
</protein>
<comment type="caution">
    <text evidence="2">The sequence shown here is derived from an EMBL/GenBank/DDBJ whole genome shotgun (WGS) entry which is preliminary data.</text>
</comment>